<keyword evidence="5" id="KW-0560">Oxidoreductase</keyword>
<reference evidence="8 9" key="1">
    <citation type="submission" date="2023-01" db="EMBL/GenBank/DDBJ databases">
        <title>Analysis of 21 Apiospora genomes using comparative genomics revels a genus with tremendous synthesis potential of carbohydrate active enzymes and secondary metabolites.</title>
        <authorList>
            <person name="Sorensen T."/>
        </authorList>
    </citation>
    <scope>NUCLEOTIDE SEQUENCE [LARGE SCALE GENOMIC DNA]</scope>
    <source>
        <strain evidence="8 9">CBS 135458</strain>
    </source>
</reference>
<dbReference type="RefSeq" id="XP_066713387.1">
    <property type="nucleotide sequence ID" value="XM_066861217.1"/>
</dbReference>
<evidence type="ECO:0000313" key="9">
    <source>
        <dbReference type="Proteomes" id="UP001480595"/>
    </source>
</evidence>
<accession>A0ABR1U9B4</accession>
<keyword evidence="4" id="KW-0274">FAD</keyword>
<evidence type="ECO:0000259" key="7">
    <source>
        <dbReference type="Pfam" id="PF01494"/>
    </source>
</evidence>
<organism evidence="8 9">
    <name type="scientific">Apiospora phragmitis</name>
    <dbReference type="NCBI Taxonomy" id="2905665"/>
    <lineage>
        <taxon>Eukaryota</taxon>
        <taxon>Fungi</taxon>
        <taxon>Dikarya</taxon>
        <taxon>Ascomycota</taxon>
        <taxon>Pezizomycotina</taxon>
        <taxon>Sordariomycetes</taxon>
        <taxon>Xylariomycetidae</taxon>
        <taxon>Amphisphaeriales</taxon>
        <taxon>Apiosporaceae</taxon>
        <taxon>Apiospora</taxon>
    </lineage>
</organism>
<dbReference type="SUPFAM" id="SSF51905">
    <property type="entry name" value="FAD/NAD(P)-binding domain"/>
    <property type="match status" value="1"/>
</dbReference>
<evidence type="ECO:0000256" key="1">
    <source>
        <dbReference type="ARBA" id="ARBA00005179"/>
    </source>
</evidence>
<evidence type="ECO:0000256" key="6">
    <source>
        <dbReference type="ARBA" id="ARBA00023033"/>
    </source>
</evidence>
<comment type="similarity">
    <text evidence="2">Belongs to the paxM FAD-dependent monooxygenase family.</text>
</comment>
<proteinExistence type="inferred from homology"/>
<keyword evidence="3" id="KW-0285">Flavoprotein</keyword>
<comment type="caution">
    <text evidence="8">The sequence shown here is derived from an EMBL/GenBank/DDBJ whole genome shotgun (WGS) entry which is preliminary data.</text>
</comment>
<dbReference type="PANTHER" id="PTHR13789">
    <property type="entry name" value="MONOOXYGENASE"/>
    <property type="match status" value="1"/>
</dbReference>
<comment type="pathway">
    <text evidence="1">Secondary metabolite biosynthesis.</text>
</comment>
<dbReference type="InterPro" id="IPR002938">
    <property type="entry name" value="FAD-bd"/>
</dbReference>
<evidence type="ECO:0000256" key="2">
    <source>
        <dbReference type="ARBA" id="ARBA00007992"/>
    </source>
</evidence>
<dbReference type="Pfam" id="PF01494">
    <property type="entry name" value="FAD_binding_3"/>
    <property type="match status" value="1"/>
</dbReference>
<dbReference type="Gene3D" id="3.50.50.60">
    <property type="entry name" value="FAD/NAD(P)-binding domain"/>
    <property type="match status" value="1"/>
</dbReference>
<dbReference type="EMBL" id="JAQQWL010000010">
    <property type="protein sequence ID" value="KAK8054741.1"/>
    <property type="molecule type" value="Genomic_DNA"/>
</dbReference>
<dbReference type="GeneID" id="92094280"/>
<dbReference type="InterPro" id="IPR036188">
    <property type="entry name" value="FAD/NAD-bd_sf"/>
</dbReference>
<gene>
    <name evidence="8" type="ORF">PG994_009808</name>
</gene>
<evidence type="ECO:0000256" key="5">
    <source>
        <dbReference type="ARBA" id="ARBA00023002"/>
    </source>
</evidence>
<dbReference type="PRINTS" id="PR00420">
    <property type="entry name" value="RNGMNOXGNASE"/>
</dbReference>
<dbReference type="PANTHER" id="PTHR13789:SF309">
    <property type="entry name" value="PUTATIVE (AFU_ORTHOLOGUE AFUA_6G14510)-RELATED"/>
    <property type="match status" value="1"/>
</dbReference>
<dbReference type="InterPro" id="IPR050493">
    <property type="entry name" value="FAD-dep_Monooxygenase_BioMet"/>
</dbReference>
<dbReference type="Proteomes" id="UP001480595">
    <property type="component" value="Unassembled WGS sequence"/>
</dbReference>
<feature type="domain" description="FAD-binding" evidence="7">
    <location>
        <begin position="5"/>
        <end position="169"/>
    </location>
</feature>
<keyword evidence="6" id="KW-0503">Monooxygenase</keyword>
<name>A0ABR1U9B4_9PEZI</name>
<evidence type="ECO:0000256" key="4">
    <source>
        <dbReference type="ARBA" id="ARBA00022827"/>
    </source>
</evidence>
<keyword evidence="9" id="KW-1185">Reference proteome</keyword>
<evidence type="ECO:0000313" key="8">
    <source>
        <dbReference type="EMBL" id="KAK8054741.1"/>
    </source>
</evidence>
<protein>
    <recommendedName>
        <fullName evidence="7">FAD-binding domain-containing protein</fullName>
    </recommendedName>
</protein>
<evidence type="ECO:0000256" key="3">
    <source>
        <dbReference type="ARBA" id="ARBA00022630"/>
    </source>
</evidence>
<sequence length="294" mass="32211">MASSKVLIIGCGVAGPVMALLLKKKGYNPIIFERAEALGDIGASFLICPNGLKVLDLVGRVSRRLLDNGPSIEWLLDYRAGGEELGCSDIPSNSKTLYKKPAVGVKRTLLASWLRDMVKDNGIELREGWSLESIDEMDHDVTAHFAGGRSETGAFLVGCDLLRATSRRLLLGKQGISDGLPSFTGLAQTSGISPTPVSLRARPSLRNWYGVNMHLVCYPITHEHTSWELTLPEDSGQEASWGLFDSDKRQAILGHVVERLRSEGWDEVVVELVGSAQRLIKYGIFDRPSLEPKQ</sequence>